<organism evidence="5 6">
    <name type="scientific">Blyttiomyces helicus</name>
    <dbReference type="NCBI Taxonomy" id="388810"/>
    <lineage>
        <taxon>Eukaryota</taxon>
        <taxon>Fungi</taxon>
        <taxon>Fungi incertae sedis</taxon>
        <taxon>Chytridiomycota</taxon>
        <taxon>Chytridiomycota incertae sedis</taxon>
        <taxon>Chytridiomycetes</taxon>
        <taxon>Chytridiomycetes incertae sedis</taxon>
        <taxon>Blyttiomyces</taxon>
    </lineage>
</organism>
<reference evidence="6" key="1">
    <citation type="journal article" date="2018" name="Nat. Microbiol.">
        <title>Leveraging single-cell genomics to expand the fungal tree of life.</title>
        <authorList>
            <person name="Ahrendt S.R."/>
            <person name="Quandt C.A."/>
            <person name="Ciobanu D."/>
            <person name="Clum A."/>
            <person name="Salamov A."/>
            <person name="Andreopoulos B."/>
            <person name="Cheng J.F."/>
            <person name="Woyke T."/>
            <person name="Pelin A."/>
            <person name="Henrissat B."/>
            <person name="Reynolds N.K."/>
            <person name="Benny G.L."/>
            <person name="Smith M.E."/>
            <person name="James T.Y."/>
            <person name="Grigoriev I.V."/>
        </authorList>
    </citation>
    <scope>NUCLEOTIDE SEQUENCE [LARGE SCALE GENOMIC DNA]</scope>
</reference>
<proteinExistence type="predicted"/>
<dbReference type="AlphaFoldDB" id="A0A4P9WJU7"/>
<dbReference type="Proteomes" id="UP000269721">
    <property type="component" value="Unassembled WGS sequence"/>
</dbReference>
<dbReference type="InterPro" id="IPR011990">
    <property type="entry name" value="TPR-like_helical_dom_sf"/>
</dbReference>
<dbReference type="OrthoDB" id="2942533at2759"/>
<evidence type="ECO:0000256" key="2">
    <source>
        <dbReference type="ARBA" id="ARBA00022803"/>
    </source>
</evidence>
<keyword evidence="1" id="KW-0677">Repeat</keyword>
<dbReference type="GO" id="GO:0051879">
    <property type="term" value="F:Hsp90 protein binding"/>
    <property type="evidence" value="ECO:0007669"/>
    <property type="project" value="TreeGrafter"/>
</dbReference>
<evidence type="ECO:0000313" key="6">
    <source>
        <dbReference type="Proteomes" id="UP000269721"/>
    </source>
</evidence>
<dbReference type="Gene3D" id="1.25.40.10">
    <property type="entry name" value="Tetratricopeptide repeat domain"/>
    <property type="match status" value="1"/>
</dbReference>
<keyword evidence="6" id="KW-1185">Reference proteome</keyword>
<name>A0A4P9WJU7_9FUNG</name>
<dbReference type="SMART" id="SM00028">
    <property type="entry name" value="TPR"/>
    <property type="match status" value="2"/>
</dbReference>
<sequence length="418" mass="46238">MSPRGLNLCLSVSTTENGELTKVWREGGRRGEKPGPLQTLEESLHFVGEETQDLPRDAAHEKALGHAAFVSRNYDAAIQHYNTAFALTPDRDTGPRAVLLSNRAACHLALENLKAAAADARSAATLDPLLVKAHHRFSRLGKRRRGAYIHRFGAHLSNLAQRDVRRPRPARQDYWKGLAPCSRHFLDPSRNPFALHPLNHDSVRARRLRPKAGLLPSAGAGLNSALPRADHPPYHAQVRRTPQGYHRRSRRVPHRLRRDPQRQAPSPARAWVHEASPVRMLTLCAARRGELVAVGVSCPLRDLARMDERRGSQVAPHADPRCGVCGAAGIGFPRAGYAHQWIEGFGAICHLRLCYASWRTRGLCGGCLRGWRAGGRESRRPGQIMDLPCICAEGSADVLKRFSRKHGMLSICIGRIVG</sequence>
<protein>
    <submittedName>
        <fullName evidence="5">Uncharacterized protein</fullName>
    </submittedName>
</protein>
<dbReference type="PANTHER" id="PTHR22904">
    <property type="entry name" value="TPR REPEAT CONTAINING PROTEIN"/>
    <property type="match status" value="1"/>
</dbReference>
<keyword evidence="2 3" id="KW-0802">TPR repeat</keyword>
<feature type="region of interest" description="Disordered" evidence="4">
    <location>
        <begin position="225"/>
        <end position="270"/>
    </location>
</feature>
<evidence type="ECO:0000256" key="3">
    <source>
        <dbReference type="PROSITE-ProRule" id="PRU00339"/>
    </source>
</evidence>
<evidence type="ECO:0000256" key="4">
    <source>
        <dbReference type="SAM" id="MobiDB-lite"/>
    </source>
</evidence>
<dbReference type="PROSITE" id="PS50005">
    <property type="entry name" value="TPR"/>
    <property type="match status" value="1"/>
</dbReference>
<dbReference type="PANTHER" id="PTHR22904:SF523">
    <property type="entry name" value="STRESS-INDUCED-PHOSPHOPROTEIN 1"/>
    <property type="match status" value="1"/>
</dbReference>
<evidence type="ECO:0000256" key="1">
    <source>
        <dbReference type="ARBA" id="ARBA00022737"/>
    </source>
</evidence>
<feature type="repeat" description="TPR" evidence="3">
    <location>
        <begin position="58"/>
        <end position="91"/>
    </location>
</feature>
<gene>
    <name evidence="5" type="ORF">BDK51DRAFT_53253</name>
</gene>
<dbReference type="SUPFAM" id="SSF48452">
    <property type="entry name" value="TPR-like"/>
    <property type="match status" value="1"/>
</dbReference>
<accession>A0A4P9WJU7</accession>
<dbReference type="EMBL" id="KZ994325">
    <property type="protein sequence ID" value="RKO93221.1"/>
    <property type="molecule type" value="Genomic_DNA"/>
</dbReference>
<evidence type="ECO:0000313" key="5">
    <source>
        <dbReference type="EMBL" id="RKO93221.1"/>
    </source>
</evidence>
<dbReference type="InterPro" id="IPR019734">
    <property type="entry name" value="TPR_rpt"/>
</dbReference>
<feature type="compositionally biased region" description="Basic residues" evidence="4">
    <location>
        <begin position="245"/>
        <end position="257"/>
    </location>
</feature>